<protein>
    <submittedName>
        <fullName evidence="1">Uncharacterized protein DUF3703</fullName>
    </submittedName>
</protein>
<dbReference type="RefSeq" id="WP_133820684.1">
    <property type="nucleotide sequence ID" value="NZ_SNZH01000015.1"/>
</dbReference>
<keyword evidence="2" id="KW-1185">Reference proteome</keyword>
<reference evidence="1 2" key="1">
    <citation type="submission" date="2019-03" db="EMBL/GenBank/DDBJ databases">
        <title>Genomic Encyclopedia of Type Strains, Phase IV (KMG-IV): sequencing the most valuable type-strain genomes for metagenomic binning, comparative biology and taxonomic classification.</title>
        <authorList>
            <person name="Goeker M."/>
        </authorList>
    </citation>
    <scope>NUCLEOTIDE SEQUENCE [LARGE SCALE GENOMIC DNA]</scope>
    <source>
        <strain evidence="1 2">DSM 21667</strain>
    </source>
</reference>
<accession>A0A4R6YPM6</accession>
<dbReference type="Proteomes" id="UP000295293">
    <property type="component" value="Unassembled WGS sequence"/>
</dbReference>
<evidence type="ECO:0000313" key="2">
    <source>
        <dbReference type="Proteomes" id="UP000295293"/>
    </source>
</evidence>
<gene>
    <name evidence="1" type="ORF">DFR29_11573</name>
</gene>
<dbReference type="InterPro" id="IPR022172">
    <property type="entry name" value="DUF3703"/>
</dbReference>
<dbReference type="OrthoDB" id="9799416at2"/>
<organism evidence="1 2">
    <name type="scientific">Tahibacter aquaticus</name>
    <dbReference type="NCBI Taxonomy" id="520092"/>
    <lineage>
        <taxon>Bacteria</taxon>
        <taxon>Pseudomonadati</taxon>
        <taxon>Pseudomonadota</taxon>
        <taxon>Gammaproteobacteria</taxon>
        <taxon>Lysobacterales</taxon>
        <taxon>Rhodanobacteraceae</taxon>
        <taxon>Tahibacter</taxon>
    </lineage>
</organism>
<comment type="caution">
    <text evidence="1">The sequence shown here is derived from an EMBL/GenBank/DDBJ whole genome shotgun (WGS) entry which is preliminary data.</text>
</comment>
<dbReference type="EMBL" id="SNZH01000015">
    <property type="protein sequence ID" value="TDR39685.1"/>
    <property type="molecule type" value="Genomic_DNA"/>
</dbReference>
<name>A0A4R6YPM6_9GAMM</name>
<sequence length="121" mass="13469">MIPTVAQAFASEWQAARSARKTGQFDRAFAHLERTHILGQRRTWLHVRSHVGMLRIAWQRRDAREIVGQLTRVVAAAAFSRLWIPEGNTGGANVSALQPMAIPDDLRAILDADRRGTKSGT</sequence>
<dbReference type="Pfam" id="PF12487">
    <property type="entry name" value="DUF3703"/>
    <property type="match status" value="1"/>
</dbReference>
<proteinExistence type="predicted"/>
<dbReference type="AlphaFoldDB" id="A0A4R6YPM6"/>
<evidence type="ECO:0000313" key="1">
    <source>
        <dbReference type="EMBL" id="TDR39685.1"/>
    </source>
</evidence>